<feature type="signal peptide" evidence="1">
    <location>
        <begin position="1"/>
        <end position="18"/>
    </location>
</feature>
<organism evidence="2 3">
    <name type="scientific">Labilibaculum antarcticum</name>
    <dbReference type="NCBI Taxonomy" id="1717717"/>
    <lineage>
        <taxon>Bacteria</taxon>
        <taxon>Pseudomonadati</taxon>
        <taxon>Bacteroidota</taxon>
        <taxon>Bacteroidia</taxon>
        <taxon>Marinilabiliales</taxon>
        <taxon>Marinifilaceae</taxon>
        <taxon>Labilibaculum</taxon>
    </lineage>
</organism>
<dbReference type="InterPro" id="IPR007485">
    <property type="entry name" value="LPS_assembly_LptE"/>
</dbReference>
<dbReference type="KEGG" id="mbas:ALGA_2193"/>
<dbReference type="GO" id="GO:0043165">
    <property type="term" value="P:Gram-negative-bacterium-type cell outer membrane assembly"/>
    <property type="evidence" value="ECO:0007669"/>
    <property type="project" value="InterPro"/>
</dbReference>
<dbReference type="OrthoDB" id="9790776at2"/>
<dbReference type="Pfam" id="PF04390">
    <property type="entry name" value="LptE"/>
    <property type="match status" value="1"/>
</dbReference>
<dbReference type="EMBL" id="AP018042">
    <property type="protein sequence ID" value="BAX80526.1"/>
    <property type="molecule type" value="Genomic_DNA"/>
</dbReference>
<sequence>MNLIKVLFLSFCVTFVVTACKVSYSFTGGTLSDDVKTFSVQFFPNRALLVNPNLSNQFTEALKEKFRGQTALDEIVDGEGHLNFEGEITGYRTQALDVTANDISATNRLTVTIKVRFINELEPDNDFDKSFTAFRDFDSTQQLSDVEEGLVEEILEDIIDDIYNAAVVNW</sequence>
<dbReference type="Proteomes" id="UP000218267">
    <property type="component" value="Chromosome"/>
</dbReference>
<evidence type="ECO:0008006" key="4">
    <source>
        <dbReference type="Google" id="ProtNLM"/>
    </source>
</evidence>
<accession>A0A1Y1CJG5</accession>
<feature type="chain" id="PRO_5013141262" description="Lipopolysaccharide-assembly" evidence="1">
    <location>
        <begin position="19"/>
        <end position="170"/>
    </location>
</feature>
<evidence type="ECO:0000313" key="2">
    <source>
        <dbReference type="EMBL" id="BAX80526.1"/>
    </source>
</evidence>
<keyword evidence="1" id="KW-0732">Signal</keyword>
<reference evidence="3" key="2">
    <citation type="journal article" date="2020" name="Antonie Van Leeuwenhoek">
        <title>Labilibaculum antarcticum sp. nov., a novel facultative anaerobic, psychrotorelant bacterium isolated from marine sediment of Antarctica.</title>
        <authorList>
            <person name="Watanabe M."/>
            <person name="Kojima H."/>
            <person name="Fukui M."/>
        </authorList>
    </citation>
    <scope>NUCLEOTIDE SEQUENCE [LARGE SCALE GENOMIC DNA]</scope>
    <source>
        <strain evidence="3">SPP2</strain>
    </source>
</reference>
<evidence type="ECO:0000313" key="3">
    <source>
        <dbReference type="Proteomes" id="UP000218267"/>
    </source>
</evidence>
<keyword evidence="3" id="KW-1185">Reference proteome</keyword>
<dbReference type="PROSITE" id="PS51257">
    <property type="entry name" value="PROKAR_LIPOPROTEIN"/>
    <property type="match status" value="1"/>
</dbReference>
<reference evidence="2 3" key="1">
    <citation type="journal article" date="2018" name="Mar. Genomics">
        <title>Complete genome sequence of Marinifilaceae bacterium strain SPP2, isolated from the Antarctic marine sediment.</title>
        <authorList>
            <person name="Watanabe M."/>
            <person name="Kojima H."/>
            <person name="Fukui M."/>
        </authorList>
    </citation>
    <scope>NUCLEOTIDE SEQUENCE [LARGE SCALE GENOMIC DNA]</scope>
    <source>
        <strain evidence="2 3">SPP2</strain>
    </source>
</reference>
<protein>
    <recommendedName>
        <fullName evidence="4">Lipopolysaccharide-assembly</fullName>
    </recommendedName>
</protein>
<name>A0A1Y1CJG5_9BACT</name>
<dbReference type="GO" id="GO:0019867">
    <property type="term" value="C:outer membrane"/>
    <property type="evidence" value="ECO:0007669"/>
    <property type="project" value="InterPro"/>
</dbReference>
<proteinExistence type="predicted"/>
<dbReference type="RefSeq" id="WP_096429375.1">
    <property type="nucleotide sequence ID" value="NZ_AP018042.1"/>
</dbReference>
<dbReference type="AlphaFoldDB" id="A0A1Y1CJG5"/>
<gene>
    <name evidence="2" type="ORF">ALGA_2193</name>
</gene>
<evidence type="ECO:0000256" key="1">
    <source>
        <dbReference type="SAM" id="SignalP"/>
    </source>
</evidence>